<dbReference type="EMBL" id="HBUF01206237">
    <property type="protein sequence ID" value="CAG6663917.1"/>
    <property type="molecule type" value="Transcribed_RNA"/>
</dbReference>
<feature type="domain" description="RRM" evidence="7">
    <location>
        <begin position="55"/>
        <end position="129"/>
    </location>
</feature>
<comment type="subcellular location">
    <subcellularLocation>
        <location evidence="1">Nucleus</location>
    </subcellularLocation>
</comment>
<dbReference type="InterPro" id="IPR000504">
    <property type="entry name" value="RRM_dom"/>
</dbReference>
<dbReference type="Pfam" id="PF00076">
    <property type="entry name" value="RRM_1"/>
    <property type="match status" value="1"/>
</dbReference>
<dbReference type="AlphaFoldDB" id="A0A8D9B6N4"/>
<evidence type="ECO:0000256" key="6">
    <source>
        <dbReference type="SAM" id="MobiDB-lite"/>
    </source>
</evidence>
<feature type="compositionally biased region" description="Low complexity" evidence="6">
    <location>
        <begin position="18"/>
        <end position="29"/>
    </location>
</feature>
<keyword evidence="4" id="KW-0862">Zinc</keyword>
<evidence type="ECO:0000256" key="1">
    <source>
        <dbReference type="ARBA" id="ARBA00004123"/>
    </source>
</evidence>
<dbReference type="InterPro" id="IPR035979">
    <property type="entry name" value="RBD_domain_sf"/>
</dbReference>
<accession>A0A8D9B6N4</accession>
<evidence type="ECO:0000259" key="7">
    <source>
        <dbReference type="PROSITE" id="PS50102"/>
    </source>
</evidence>
<name>A0A8D9B6N4_9HEMI</name>
<dbReference type="SUPFAM" id="SSF57756">
    <property type="entry name" value="Retrovirus zinc finger-like domains"/>
    <property type="match status" value="1"/>
</dbReference>
<feature type="region of interest" description="Disordered" evidence="6">
    <location>
        <begin position="130"/>
        <end position="183"/>
    </location>
</feature>
<feature type="region of interest" description="Disordered" evidence="6">
    <location>
        <begin position="1"/>
        <end position="56"/>
    </location>
</feature>
<dbReference type="Gene3D" id="3.30.70.330">
    <property type="match status" value="1"/>
</dbReference>
<evidence type="ECO:0000313" key="9">
    <source>
        <dbReference type="EMBL" id="CAG6779090.1"/>
    </source>
</evidence>
<dbReference type="PANTHER" id="PTHR48038:SF3">
    <property type="entry name" value="SPLICING FACTOR, ARGININE_SERINE-RICH 1-RELATED"/>
    <property type="match status" value="1"/>
</dbReference>
<dbReference type="InterPro" id="IPR036875">
    <property type="entry name" value="Znf_CCHC_sf"/>
</dbReference>
<sequence length="183" mass="20898">MSDSDRSPARRTRRQRSLSRSPSRSVSPAPRRRMRSNSRERRRSRSRSGTPSDGARLHVTDIGYHISSSDLEREFTKFGRLVEVWMSKSQTNPYAFVVFRTAKDAEKAAREMDGISINGSRIRVSHARPRNMFARGGEGGPRGRPMSDQRCYSCSKTGHFARDCPDSMGRDRSPRRSSYRNGR</sequence>
<feature type="domain" description="CCHC-type" evidence="8">
    <location>
        <begin position="150"/>
        <end position="166"/>
    </location>
</feature>
<keyword evidence="3" id="KW-0539">Nucleus</keyword>
<dbReference type="GO" id="GO:0005634">
    <property type="term" value="C:nucleus"/>
    <property type="evidence" value="ECO:0007669"/>
    <property type="project" value="UniProtKB-SubCell"/>
</dbReference>
<dbReference type="EMBL" id="HBUF01612735">
    <property type="protein sequence ID" value="CAG6779087.1"/>
    <property type="molecule type" value="Transcribed_RNA"/>
</dbReference>
<dbReference type="PANTHER" id="PTHR48038">
    <property type="entry name" value="RIBONUCLEOPROTEIN RB97D"/>
    <property type="match status" value="1"/>
</dbReference>
<keyword evidence="2 5" id="KW-0694">RNA-binding</keyword>
<dbReference type="Pfam" id="PF00098">
    <property type="entry name" value="zf-CCHC"/>
    <property type="match status" value="1"/>
</dbReference>
<dbReference type="EMBL" id="HBUF01057612">
    <property type="protein sequence ID" value="CAG6624599.1"/>
    <property type="molecule type" value="Transcribed_RNA"/>
</dbReference>
<evidence type="ECO:0000256" key="3">
    <source>
        <dbReference type="ARBA" id="ARBA00023242"/>
    </source>
</evidence>
<evidence type="ECO:0000256" key="5">
    <source>
        <dbReference type="PROSITE-ProRule" id="PRU00176"/>
    </source>
</evidence>
<keyword evidence="4" id="KW-0479">Metal-binding</keyword>
<dbReference type="PROSITE" id="PS50158">
    <property type="entry name" value="ZF_CCHC"/>
    <property type="match status" value="1"/>
</dbReference>
<dbReference type="SUPFAM" id="SSF54928">
    <property type="entry name" value="RNA-binding domain, RBD"/>
    <property type="match status" value="1"/>
</dbReference>
<dbReference type="GO" id="GO:0003723">
    <property type="term" value="F:RNA binding"/>
    <property type="evidence" value="ECO:0007669"/>
    <property type="project" value="UniProtKB-UniRule"/>
</dbReference>
<dbReference type="PROSITE" id="PS50102">
    <property type="entry name" value="RRM"/>
    <property type="match status" value="1"/>
</dbReference>
<evidence type="ECO:0000256" key="2">
    <source>
        <dbReference type="ARBA" id="ARBA00022884"/>
    </source>
</evidence>
<dbReference type="EMBL" id="HBUF01612733">
    <property type="protein sequence ID" value="CAG6779081.1"/>
    <property type="molecule type" value="Transcribed_RNA"/>
</dbReference>
<protein>
    <submittedName>
        <fullName evidence="9">Serine/arginine-rich splicing factor RSZ21</fullName>
    </submittedName>
</protein>
<dbReference type="InterPro" id="IPR012677">
    <property type="entry name" value="Nucleotide-bd_a/b_plait_sf"/>
</dbReference>
<reference evidence="9" key="1">
    <citation type="submission" date="2021-05" db="EMBL/GenBank/DDBJ databases">
        <authorList>
            <person name="Alioto T."/>
            <person name="Alioto T."/>
            <person name="Gomez Garrido J."/>
        </authorList>
    </citation>
    <scope>NUCLEOTIDE SEQUENCE</scope>
</reference>
<proteinExistence type="predicted"/>
<dbReference type="EMBL" id="HBUF01612734">
    <property type="protein sequence ID" value="CAG6779084.1"/>
    <property type="molecule type" value="Transcribed_RNA"/>
</dbReference>
<dbReference type="GO" id="GO:0008270">
    <property type="term" value="F:zinc ion binding"/>
    <property type="evidence" value="ECO:0007669"/>
    <property type="project" value="UniProtKB-KW"/>
</dbReference>
<dbReference type="InterPro" id="IPR001878">
    <property type="entry name" value="Znf_CCHC"/>
</dbReference>
<dbReference type="Gene3D" id="4.10.60.10">
    <property type="entry name" value="Zinc finger, CCHC-type"/>
    <property type="match status" value="1"/>
</dbReference>
<feature type="compositionally biased region" description="Basic residues" evidence="6">
    <location>
        <begin position="30"/>
        <end position="46"/>
    </location>
</feature>
<dbReference type="EMBL" id="HBUF01206235">
    <property type="protein sequence ID" value="CAG6663909.1"/>
    <property type="molecule type" value="Transcribed_RNA"/>
</dbReference>
<dbReference type="EMBL" id="HBUF01206236">
    <property type="protein sequence ID" value="CAG6663913.1"/>
    <property type="molecule type" value="Transcribed_RNA"/>
</dbReference>
<evidence type="ECO:0000256" key="4">
    <source>
        <dbReference type="PROSITE-ProRule" id="PRU00047"/>
    </source>
</evidence>
<keyword evidence="4" id="KW-0863">Zinc-finger</keyword>
<dbReference type="EMBL" id="HBUF01057611">
    <property type="protein sequence ID" value="CAG6624597.1"/>
    <property type="molecule type" value="Transcribed_RNA"/>
</dbReference>
<dbReference type="SMART" id="SM00360">
    <property type="entry name" value="RRM"/>
    <property type="match status" value="1"/>
</dbReference>
<dbReference type="EMBL" id="HBUF01368491">
    <property type="protein sequence ID" value="CAG6724878.1"/>
    <property type="molecule type" value="Transcribed_RNA"/>
</dbReference>
<evidence type="ECO:0000259" key="8">
    <source>
        <dbReference type="PROSITE" id="PS50158"/>
    </source>
</evidence>
<organism evidence="9">
    <name type="scientific">Cacopsylla melanoneura</name>
    <dbReference type="NCBI Taxonomy" id="428564"/>
    <lineage>
        <taxon>Eukaryota</taxon>
        <taxon>Metazoa</taxon>
        <taxon>Ecdysozoa</taxon>
        <taxon>Arthropoda</taxon>
        <taxon>Hexapoda</taxon>
        <taxon>Insecta</taxon>
        <taxon>Pterygota</taxon>
        <taxon>Neoptera</taxon>
        <taxon>Paraneoptera</taxon>
        <taxon>Hemiptera</taxon>
        <taxon>Sternorrhyncha</taxon>
        <taxon>Psylloidea</taxon>
        <taxon>Psyllidae</taxon>
        <taxon>Psyllinae</taxon>
        <taxon>Cacopsylla</taxon>
    </lineage>
</organism>
<feature type="compositionally biased region" description="Basic and acidic residues" evidence="6">
    <location>
        <begin position="160"/>
        <end position="174"/>
    </location>
</feature>
<dbReference type="EMBL" id="HBUF01612736">
    <property type="protein sequence ID" value="CAG6779090.1"/>
    <property type="molecule type" value="Transcribed_RNA"/>
</dbReference>
<dbReference type="SMART" id="SM00343">
    <property type="entry name" value="ZnF_C2HC"/>
    <property type="match status" value="1"/>
</dbReference>
<dbReference type="EMBL" id="HBUF01368492">
    <property type="protein sequence ID" value="CAG6724880.1"/>
    <property type="molecule type" value="Transcribed_RNA"/>
</dbReference>